<evidence type="ECO:0000313" key="1">
    <source>
        <dbReference type="EMBL" id="SEE87088.1"/>
    </source>
</evidence>
<sequence>MRELMIDGLYSELERWEQREQGAPSGLVFRSFGGDGLDPELDPAEVIELSYGLSR</sequence>
<dbReference type="EMBL" id="FNTX01000002">
    <property type="protein sequence ID" value="SEE87088.1"/>
    <property type="molecule type" value="Genomic_DNA"/>
</dbReference>
<name>A0A1H5MF57_9MICO</name>
<organism evidence="1 2">
    <name type="scientific">Ruania alba</name>
    <dbReference type="NCBI Taxonomy" id="648782"/>
    <lineage>
        <taxon>Bacteria</taxon>
        <taxon>Bacillati</taxon>
        <taxon>Actinomycetota</taxon>
        <taxon>Actinomycetes</taxon>
        <taxon>Micrococcales</taxon>
        <taxon>Ruaniaceae</taxon>
        <taxon>Ruania</taxon>
    </lineage>
</organism>
<dbReference type="AlphaFoldDB" id="A0A1H5MF57"/>
<accession>A0A1H5MF57</accession>
<dbReference type="STRING" id="648782.SAMN04488554_3296"/>
<dbReference type="Proteomes" id="UP000199220">
    <property type="component" value="Unassembled WGS sequence"/>
</dbReference>
<keyword evidence="2" id="KW-1185">Reference proteome</keyword>
<evidence type="ECO:0000313" key="2">
    <source>
        <dbReference type="Proteomes" id="UP000199220"/>
    </source>
</evidence>
<protein>
    <submittedName>
        <fullName evidence="1">Uncharacterized protein</fullName>
    </submittedName>
</protein>
<proteinExistence type="predicted"/>
<gene>
    <name evidence="1" type="ORF">SAMN04488554_3296</name>
</gene>
<reference evidence="2" key="1">
    <citation type="submission" date="2016-10" db="EMBL/GenBank/DDBJ databases">
        <authorList>
            <person name="Varghese N."/>
            <person name="Submissions S."/>
        </authorList>
    </citation>
    <scope>NUCLEOTIDE SEQUENCE [LARGE SCALE GENOMIC DNA]</scope>
    <source>
        <strain evidence="2">DSM 21368</strain>
    </source>
</reference>